<keyword evidence="4" id="KW-1185">Reference proteome</keyword>
<dbReference type="GO" id="GO:0008695">
    <property type="term" value="F:3-phenylpropionate dioxygenase activity"/>
    <property type="evidence" value="ECO:0007669"/>
    <property type="project" value="UniProtKB-EC"/>
</dbReference>
<comment type="similarity">
    <text evidence="1">Belongs to the bacterial ring-hydroxylating dioxygenase beta subunit family.</text>
</comment>
<comment type="caution">
    <text evidence="3">The sequence shown here is derived from an EMBL/GenBank/DDBJ whole genome shotgun (WGS) entry which is preliminary data.</text>
</comment>
<dbReference type="RefSeq" id="WP_148347944.1">
    <property type="nucleotide sequence ID" value="NZ_JBHSBF010000019.1"/>
</dbReference>
<dbReference type="InterPro" id="IPR000391">
    <property type="entry name" value="Rng_hydr_dOase-bsu"/>
</dbReference>
<name>A0A5D0ULT4_9ACTN</name>
<dbReference type="CDD" id="cd00667">
    <property type="entry name" value="ring_hydroxylating_dioxygenases_beta"/>
    <property type="match status" value="1"/>
</dbReference>
<dbReference type="Pfam" id="PF00866">
    <property type="entry name" value="Ring_hydroxyl_B"/>
    <property type="match status" value="1"/>
</dbReference>
<protein>
    <submittedName>
        <fullName evidence="3">3-phenylpropionate/cinnamic acid dioxygenase subunit beta</fullName>
        <ecNumber evidence="3">1.14.12.19</ecNumber>
    </submittedName>
</protein>
<reference evidence="3 4" key="1">
    <citation type="submission" date="2019-08" db="EMBL/GenBank/DDBJ databases">
        <title>Actinomadura sp. nov. CYP1-5 isolated from mountain soil.</title>
        <authorList>
            <person name="Songsumanus A."/>
            <person name="Kuncharoen N."/>
            <person name="Kudo T."/>
            <person name="Yuki M."/>
            <person name="Igarashi Y."/>
            <person name="Tanasupawat S."/>
        </authorList>
    </citation>
    <scope>NUCLEOTIDE SEQUENCE [LARGE SCALE GENOMIC DNA]</scope>
    <source>
        <strain evidence="3 4">GKU157</strain>
    </source>
</reference>
<keyword evidence="3" id="KW-0223">Dioxygenase</keyword>
<dbReference type="Proteomes" id="UP000322634">
    <property type="component" value="Unassembled WGS sequence"/>
</dbReference>
<dbReference type="NCBIfam" id="NF007479">
    <property type="entry name" value="PRK10069.1"/>
    <property type="match status" value="1"/>
</dbReference>
<sequence length="169" mass="19399">MTSLETHFEVQAFLAYEARLLDEERYPEWLGLFTEDAHYWAPGVENRGRSDKEGTYAPSRMAYFDDTLDDLRRRVTRFTAPTAWAEDPATRHLHVVSNIEVEDGETAGELLVRSVFVNYRGQGDVDAATLYGRREDVLRRVPDGGLRIARRLVVLRHAVLPAKNINTFF</sequence>
<keyword evidence="2 3" id="KW-0560">Oxidoreductase</keyword>
<dbReference type="AlphaFoldDB" id="A0A5D0ULT4"/>
<evidence type="ECO:0000313" key="4">
    <source>
        <dbReference type="Proteomes" id="UP000322634"/>
    </source>
</evidence>
<dbReference type="PANTHER" id="PTHR41534:SF2">
    <property type="entry name" value="3-PHENYLPROPIONATE_CINNAMIC ACID DIOXYGENASE SUBUNIT BETA"/>
    <property type="match status" value="1"/>
</dbReference>
<gene>
    <name evidence="3" type="ORF">FXF65_02225</name>
</gene>
<dbReference type="SUPFAM" id="SSF54427">
    <property type="entry name" value="NTF2-like"/>
    <property type="match status" value="1"/>
</dbReference>
<dbReference type="GO" id="GO:0019380">
    <property type="term" value="P:3-phenylpropionate catabolic process"/>
    <property type="evidence" value="ECO:0007669"/>
    <property type="project" value="TreeGrafter"/>
</dbReference>
<proteinExistence type="inferred from homology"/>
<dbReference type="Gene3D" id="3.10.450.50">
    <property type="match status" value="1"/>
</dbReference>
<accession>A0A5D0ULT4</accession>
<dbReference type="InterPro" id="IPR032710">
    <property type="entry name" value="NTF2-like_dom_sf"/>
</dbReference>
<evidence type="ECO:0000313" key="3">
    <source>
        <dbReference type="EMBL" id="TYC18592.1"/>
    </source>
</evidence>
<evidence type="ECO:0000256" key="1">
    <source>
        <dbReference type="ARBA" id="ARBA00009570"/>
    </source>
</evidence>
<evidence type="ECO:0000256" key="2">
    <source>
        <dbReference type="ARBA" id="ARBA00023002"/>
    </source>
</evidence>
<dbReference type="OrthoDB" id="3212009at2"/>
<organism evidence="3 4">
    <name type="scientific">Actinomadura syzygii</name>
    <dbReference type="NCBI Taxonomy" id="1427538"/>
    <lineage>
        <taxon>Bacteria</taxon>
        <taxon>Bacillati</taxon>
        <taxon>Actinomycetota</taxon>
        <taxon>Actinomycetes</taxon>
        <taxon>Streptosporangiales</taxon>
        <taxon>Thermomonosporaceae</taxon>
        <taxon>Actinomadura</taxon>
    </lineage>
</organism>
<dbReference type="EC" id="1.14.12.19" evidence="3"/>
<dbReference type="PANTHER" id="PTHR41534">
    <property type="entry name" value="BLR3401 PROTEIN"/>
    <property type="match status" value="1"/>
</dbReference>
<dbReference type="EMBL" id="VSFF01000001">
    <property type="protein sequence ID" value="TYC18592.1"/>
    <property type="molecule type" value="Genomic_DNA"/>
</dbReference>